<dbReference type="STRING" id="1618436.UV59_C0005G0013"/>
<dbReference type="PANTHER" id="PTHR42208:SF1">
    <property type="entry name" value="HEAVY METAL TRANSPORTER"/>
    <property type="match status" value="1"/>
</dbReference>
<dbReference type="InterPro" id="IPR036163">
    <property type="entry name" value="HMA_dom_sf"/>
</dbReference>
<dbReference type="InterPro" id="IPR039447">
    <property type="entry name" value="UreH-like_TM_dom"/>
</dbReference>
<dbReference type="GO" id="GO:0046872">
    <property type="term" value="F:metal ion binding"/>
    <property type="evidence" value="ECO:0007669"/>
    <property type="project" value="InterPro"/>
</dbReference>
<dbReference type="SUPFAM" id="SSF55008">
    <property type="entry name" value="HMA, heavy metal-associated domain"/>
    <property type="match status" value="1"/>
</dbReference>
<feature type="domain" description="HMA" evidence="2">
    <location>
        <begin position="2"/>
        <end position="67"/>
    </location>
</feature>
<sequence>MQKTTVPIKGMHCRSCELLIEDELTQIPGVTKAEVSEKKACAIVHYENALNAVAVETAVKKAGYDIGFNEKKPWFSKKLDDYIDIFYALFALGALYVVVSILGLTKLFVTGAGHPTNLVTVLVIGLTAGFSTCMALIGGLILGVSARFSEVHPDSTGLEKFKPHLFFNAGRILSYIFFGGIIGLLGSMFQLSGFSLGLMTLAVALVMLTLGMQLTGLFPKLENFKLTLPTSIGKLMGLKNQQNQEYSHKNAFIMGATTFFLPCGFTQAMQLYAISTGNFLAGAAIMGVFALGTAPGLLGIGGITSLIKGIFAQKFFKFAGVVVIALSVFNANNGLNLLGVSPADLLAASSNVLAATSSDTTAPRQGGVQIVKMTQSASGYTPNNFTIVKGIPVKWIINSTDPNSCASSILSSKIGVRQNLHPGENIIEFTPYETGTISFSCMMGMYRGQFKVVETEGNQQVDAVNQEVKNASDTQLAQAGGGSCGSGGCGCGGGAAKLPAADVTPQPAAQKGDTQIIKAIYTVSGDITPKVFTVKKGSKVRFEVTAKDDGYGCMSSIMIPRLTSPQLLEKDKTLVLEFTPDKIGDLPITCAMGMQRGSIKVI</sequence>
<dbReference type="Gene3D" id="3.30.70.100">
    <property type="match status" value="1"/>
</dbReference>
<feature type="transmembrane region" description="Helical" evidence="1">
    <location>
        <begin position="251"/>
        <end position="273"/>
    </location>
</feature>
<keyword evidence="1" id="KW-0472">Membrane</keyword>
<dbReference type="Proteomes" id="UP000034543">
    <property type="component" value="Unassembled WGS sequence"/>
</dbReference>
<comment type="caution">
    <text evidence="3">The sequence shown here is derived from an EMBL/GenBank/DDBJ whole genome shotgun (WGS) entry which is preliminary data.</text>
</comment>
<dbReference type="AlphaFoldDB" id="A0A0G1CJU9"/>
<feature type="transmembrane region" description="Helical" evidence="1">
    <location>
        <begin position="165"/>
        <end position="189"/>
    </location>
</feature>
<dbReference type="PATRIC" id="fig|1618436.3.peg.268"/>
<protein>
    <recommendedName>
        <fullName evidence="2">HMA domain-containing protein</fullName>
    </recommendedName>
</protein>
<reference evidence="3 4" key="1">
    <citation type="journal article" date="2015" name="Nature">
        <title>rRNA introns, odd ribosomes, and small enigmatic genomes across a large radiation of phyla.</title>
        <authorList>
            <person name="Brown C.T."/>
            <person name="Hug L.A."/>
            <person name="Thomas B.C."/>
            <person name="Sharon I."/>
            <person name="Castelle C.J."/>
            <person name="Singh A."/>
            <person name="Wilkins M.J."/>
            <person name="Williams K.H."/>
            <person name="Banfield J.F."/>
        </authorList>
    </citation>
    <scope>NUCLEOTIDE SEQUENCE [LARGE SCALE GENOMIC DNA]</scope>
</reference>
<evidence type="ECO:0000313" key="4">
    <source>
        <dbReference type="Proteomes" id="UP000034543"/>
    </source>
</evidence>
<dbReference type="Pfam" id="PF13473">
    <property type="entry name" value="Cupredoxin_1"/>
    <property type="match status" value="2"/>
</dbReference>
<dbReference type="InterPro" id="IPR008972">
    <property type="entry name" value="Cupredoxin"/>
</dbReference>
<dbReference type="Gene3D" id="2.60.40.420">
    <property type="entry name" value="Cupredoxins - blue copper proteins"/>
    <property type="match status" value="2"/>
</dbReference>
<dbReference type="InterPro" id="IPR028096">
    <property type="entry name" value="EfeO_Cupredoxin"/>
</dbReference>
<dbReference type="Pfam" id="PF13386">
    <property type="entry name" value="DsbD_2"/>
    <property type="match status" value="1"/>
</dbReference>
<dbReference type="CDD" id="cd00371">
    <property type="entry name" value="HMA"/>
    <property type="match status" value="1"/>
</dbReference>
<organism evidence="3 4">
    <name type="scientific">Candidatus Gottesmanbacteria bacterium GW2011_GWA1_43_11</name>
    <dbReference type="NCBI Taxonomy" id="1618436"/>
    <lineage>
        <taxon>Bacteria</taxon>
        <taxon>Candidatus Gottesmaniibacteriota</taxon>
    </lineage>
</organism>
<feature type="transmembrane region" description="Helical" evidence="1">
    <location>
        <begin position="195"/>
        <end position="218"/>
    </location>
</feature>
<gene>
    <name evidence="3" type="ORF">UV59_C0005G0013</name>
</gene>
<feature type="transmembrane region" description="Helical" evidence="1">
    <location>
        <begin position="315"/>
        <end position="332"/>
    </location>
</feature>
<evidence type="ECO:0000313" key="3">
    <source>
        <dbReference type="EMBL" id="KKS85762.1"/>
    </source>
</evidence>
<feature type="transmembrane region" description="Helical" evidence="1">
    <location>
        <begin position="121"/>
        <end position="144"/>
    </location>
</feature>
<keyword evidence="1" id="KW-0812">Transmembrane</keyword>
<accession>A0A0G1CJU9</accession>
<evidence type="ECO:0000259" key="2">
    <source>
        <dbReference type="PROSITE" id="PS50846"/>
    </source>
</evidence>
<name>A0A0G1CJU9_9BACT</name>
<proteinExistence type="predicted"/>
<dbReference type="PROSITE" id="PS50846">
    <property type="entry name" value="HMA_2"/>
    <property type="match status" value="1"/>
</dbReference>
<keyword evidence="1" id="KW-1133">Transmembrane helix</keyword>
<dbReference type="SUPFAM" id="SSF49503">
    <property type="entry name" value="Cupredoxins"/>
    <property type="match status" value="2"/>
</dbReference>
<feature type="transmembrane region" description="Helical" evidence="1">
    <location>
        <begin position="279"/>
        <end position="303"/>
    </location>
</feature>
<evidence type="ECO:0000256" key="1">
    <source>
        <dbReference type="SAM" id="Phobius"/>
    </source>
</evidence>
<dbReference type="PANTHER" id="PTHR42208">
    <property type="entry name" value="HEAVY METAL TRANSPORTER-RELATED"/>
    <property type="match status" value="1"/>
</dbReference>
<feature type="transmembrane region" description="Helical" evidence="1">
    <location>
        <begin position="85"/>
        <end position="109"/>
    </location>
</feature>
<dbReference type="EMBL" id="LCFB01000005">
    <property type="protein sequence ID" value="KKS85762.1"/>
    <property type="molecule type" value="Genomic_DNA"/>
</dbReference>
<dbReference type="InterPro" id="IPR006121">
    <property type="entry name" value="HMA_dom"/>
</dbReference>
<dbReference type="Pfam" id="PF00403">
    <property type="entry name" value="HMA"/>
    <property type="match status" value="1"/>
</dbReference>